<evidence type="ECO:0000313" key="2">
    <source>
        <dbReference type="Proteomes" id="UP000266506"/>
    </source>
</evidence>
<proteinExistence type="predicted"/>
<name>A0A397RQN1_9MOLU</name>
<dbReference type="RefSeq" id="WP_119016570.1">
    <property type="nucleotide sequence ID" value="NZ_QXEV01000018.1"/>
</dbReference>
<dbReference type="InParanoid" id="A0A397RQN1"/>
<comment type="caution">
    <text evidence="1">The sequence shown here is derived from an EMBL/GenBank/DDBJ whole genome shotgun (WGS) entry which is preliminary data.</text>
</comment>
<keyword evidence="2" id="KW-1185">Reference proteome</keyword>
<dbReference type="Pfam" id="PF18982">
    <property type="entry name" value="JetA"/>
    <property type="match status" value="1"/>
</dbReference>
<reference evidence="1 2" key="1">
    <citation type="submission" date="2018-08" db="EMBL/GenBank/DDBJ databases">
        <title>Genomic Encyclopedia of Archaeal and Bacterial Type Strains, Phase II (KMG-II): from individual species to whole genera.</title>
        <authorList>
            <person name="Goeker M."/>
        </authorList>
    </citation>
    <scope>NUCLEOTIDE SEQUENCE [LARGE SCALE GENOMIC DNA]</scope>
    <source>
        <strain evidence="1 2">ATCC 27112</strain>
    </source>
</reference>
<organism evidence="1 2">
    <name type="scientific">Anaeroplasma bactoclasticum</name>
    <dbReference type="NCBI Taxonomy" id="2088"/>
    <lineage>
        <taxon>Bacteria</taxon>
        <taxon>Bacillati</taxon>
        <taxon>Mycoplasmatota</taxon>
        <taxon>Mollicutes</taxon>
        <taxon>Anaeroplasmatales</taxon>
        <taxon>Anaeroplasmataceae</taxon>
        <taxon>Anaeroplasma</taxon>
    </lineage>
</organism>
<sequence length="473" mass="55145">MDLFDMVQDNFFSLLSSKNKRIYLASILQVFKVYETGTILGIEKKIVVDDLTYFLDSNSNYLYNIEDEEDEEANPQSKRELANYILRRMEECGWIYVDVTNDYVEVLNFSDVAITICEALLNAYPAIDLADSELPEDYVDPSQYQGYIYSIYTLLNQTDNIDYALTFSLVFSNTRQLIRAIRRLDARMKEYIQSVIDNTEIKNLMERLIKYKNEVYDKSYVKLKVSDNIDRYRLNIVTRLEEFQSNETIVKAISKNYLAVTKTEEEAINKAIRNIDEVIDAFNAIEDFIVEIDNKNRNYINSTIGKIKFLLSEEDNIIGKLNSILKFVKDQNKKGKQDRAMRILDGLYNLPQIKVYNMESSLYTPRGGYQRNANQVLDDVGFDFDLNPEFLSQFRTAYNEEEVANFLDANLVDGVFQASKILRYDCTRTEFMMVVYSIILAVEKSYVVEIIDDSKVETEKFIIKDFVIKKTLV</sequence>
<gene>
    <name evidence="1" type="ORF">EI71_01447</name>
</gene>
<dbReference type="EMBL" id="QXEV01000018">
    <property type="protein sequence ID" value="RIA75482.1"/>
    <property type="molecule type" value="Genomic_DNA"/>
</dbReference>
<dbReference type="InterPro" id="IPR043773">
    <property type="entry name" value="JetA"/>
</dbReference>
<evidence type="ECO:0000313" key="1">
    <source>
        <dbReference type="EMBL" id="RIA75482.1"/>
    </source>
</evidence>
<dbReference type="OrthoDB" id="9807828at2"/>
<accession>A0A397RQN1</accession>
<dbReference type="Proteomes" id="UP000266506">
    <property type="component" value="Unassembled WGS sequence"/>
</dbReference>
<dbReference type="AlphaFoldDB" id="A0A397RQN1"/>
<protein>
    <submittedName>
        <fullName evidence="1">Uncharacterized protein</fullName>
    </submittedName>
</protein>